<organism evidence="7 8">
    <name type="scientific">Magnetospirillum moscoviense</name>
    <dbReference type="NCBI Taxonomy" id="1437059"/>
    <lineage>
        <taxon>Bacteria</taxon>
        <taxon>Pseudomonadati</taxon>
        <taxon>Pseudomonadota</taxon>
        <taxon>Alphaproteobacteria</taxon>
        <taxon>Rhodospirillales</taxon>
        <taxon>Rhodospirillaceae</taxon>
        <taxon>Magnetospirillum</taxon>
    </lineage>
</organism>
<evidence type="ECO:0000256" key="1">
    <source>
        <dbReference type="ARBA" id="ARBA00010062"/>
    </source>
</evidence>
<dbReference type="RefSeq" id="WP_068496346.1">
    <property type="nucleotide sequence ID" value="NZ_LWQU01000009.1"/>
</dbReference>
<dbReference type="PRINTS" id="PR00337">
    <property type="entry name" value="LEUILEVALBP"/>
</dbReference>
<evidence type="ECO:0000256" key="4">
    <source>
        <dbReference type="ARBA" id="ARBA00022970"/>
    </source>
</evidence>
<evidence type="ECO:0000313" key="8">
    <source>
        <dbReference type="Proteomes" id="UP000078543"/>
    </source>
</evidence>
<dbReference type="InterPro" id="IPR000709">
    <property type="entry name" value="Leu_Ile_Val-bd"/>
</dbReference>
<name>A0A178MZD9_9PROT</name>
<dbReference type="Pfam" id="PF13458">
    <property type="entry name" value="Peripla_BP_6"/>
    <property type="match status" value="1"/>
</dbReference>
<keyword evidence="4" id="KW-0029">Amino-acid transport</keyword>
<comment type="caution">
    <text evidence="7">The sequence shown here is derived from an EMBL/GenBank/DDBJ whole genome shotgun (WGS) entry which is preliminary data.</text>
</comment>
<dbReference type="OrthoDB" id="9768099at2"/>
<keyword evidence="3 5" id="KW-0732">Signal</keyword>
<comment type="similarity">
    <text evidence="1">Belongs to the leucine-binding protein family.</text>
</comment>
<accession>A0A178MZD9</accession>
<keyword evidence="2" id="KW-0813">Transport</keyword>
<proteinExistence type="inferred from homology"/>
<dbReference type="Proteomes" id="UP000078543">
    <property type="component" value="Unassembled WGS sequence"/>
</dbReference>
<dbReference type="EMBL" id="LWQU01000009">
    <property type="protein sequence ID" value="OAN67308.1"/>
    <property type="molecule type" value="Genomic_DNA"/>
</dbReference>
<dbReference type="PANTHER" id="PTHR30483">
    <property type="entry name" value="LEUCINE-SPECIFIC-BINDING PROTEIN"/>
    <property type="match status" value="1"/>
</dbReference>
<evidence type="ECO:0000313" key="7">
    <source>
        <dbReference type="EMBL" id="OAN67308.1"/>
    </source>
</evidence>
<evidence type="ECO:0000256" key="5">
    <source>
        <dbReference type="SAM" id="SignalP"/>
    </source>
</evidence>
<dbReference type="SUPFAM" id="SSF53822">
    <property type="entry name" value="Periplasmic binding protein-like I"/>
    <property type="match status" value="1"/>
</dbReference>
<feature type="domain" description="Leucine-binding protein" evidence="6">
    <location>
        <begin position="28"/>
        <end position="364"/>
    </location>
</feature>
<evidence type="ECO:0000259" key="6">
    <source>
        <dbReference type="Pfam" id="PF13458"/>
    </source>
</evidence>
<feature type="signal peptide" evidence="5">
    <location>
        <begin position="1"/>
        <end position="25"/>
    </location>
</feature>
<dbReference type="AlphaFoldDB" id="A0A178MZD9"/>
<dbReference type="CDD" id="cd06333">
    <property type="entry name" value="PBP1_ABC_RPA1789-like"/>
    <property type="match status" value="1"/>
</dbReference>
<dbReference type="InterPro" id="IPR028082">
    <property type="entry name" value="Peripla_BP_I"/>
</dbReference>
<evidence type="ECO:0000256" key="2">
    <source>
        <dbReference type="ARBA" id="ARBA00022448"/>
    </source>
</evidence>
<gene>
    <name evidence="7" type="ORF">A6A05_18315</name>
</gene>
<protein>
    <submittedName>
        <fullName evidence="7">ABC transporter substrate-binding protein</fullName>
    </submittedName>
</protein>
<dbReference type="InterPro" id="IPR051010">
    <property type="entry name" value="BCAA_transport"/>
</dbReference>
<dbReference type="Gene3D" id="3.40.50.2300">
    <property type="match status" value="2"/>
</dbReference>
<dbReference type="InterPro" id="IPR028081">
    <property type="entry name" value="Leu-bd"/>
</dbReference>
<dbReference type="GO" id="GO:0006865">
    <property type="term" value="P:amino acid transport"/>
    <property type="evidence" value="ECO:0007669"/>
    <property type="project" value="UniProtKB-KW"/>
</dbReference>
<sequence>MKVLRWAGAGLTALSLALAPLSVKAADEIRVGAFLAVTGVMSLMGDPEKKTLEMEVEKINAAGGLLGRPIKLILYDDASDPEKSVTSVKRLIENDKVDVIMGGSGTPQSMSVLPLMEKAEMPYLSMGGGVGIVEPVRKWTFKTPQTDRMAAEKVFLDMKRRGIKKFALLSENVGFGKSGRDQTLALAPSYGLEVVADEVYSPRDVDVTPQLTKIRGAAGAQALFVFGTGQGPAVVTRNIKQLGITLPTYQSHGVASKEFVKLVGAAADGTRLPAGALAIADNLRPENPQRGLVQGFKKDFEARWKVDVNTLAGHAYDALYLYVDAVKRAGSTDKAKVRDALEKTQGFIGTAGLVNMSPTDHMGLSLSSFSMVEINKGDFTIVE</sequence>
<dbReference type="PANTHER" id="PTHR30483:SF38">
    <property type="entry name" value="BLR7848 PROTEIN"/>
    <property type="match status" value="1"/>
</dbReference>
<dbReference type="STRING" id="1437059.A6A05_18315"/>
<feature type="chain" id="PRO_5008092390" evidence="5">
    <location>
        <begin position="26"/>
        <end position="383"/>
    </location>
</feature>
<reference evidence="7 8" key="1">
    <citation type="submission" date="2016-04" db="EMBL/GenBank/DDBJ databases">
        <title>Draft genome sequence of freshwater magnetotactic bacteria Magnetospirillum marisnigri SP-1 and Magnetospirillum moscoviense BB-1.</title>
        <authorList>
            <person name="Koziaeva V."/>
            <person name="Dziuba M.V."/>
            <person name="Ivanov T.M."/>
            <person name="Kuznetsov B."/>
            <person name="Grouzdev D.S."/>
        </authorList>
    </citation>
    <scope>NUCLEOTIDE SEQUENCE [LARGE SCALE GENOMIC DNA]</scope>
    <source>
        <strain evidence="7 8">BB-1</strain>
    </source>
</reference>
<keyword evidence="8" id="KW-1185">Reference proteome</keyword>
<evidence type="ECO:0000256" key="3">
    <source>
        <dbReference type="ARBA" id="ARBA00022729"/>
    </source>
</evidence>